<proteinExistence type="predicted"/>
<evidence type="ECO:0000313" key="1">
    <source>
        <dbReference type="EMBL" id="SVC47756.1"/>
    </source>
</evidence>
<organism evidence="1">
    <name type="scientific">marine metagenome</name>
    <dbReference type="NCBI Taxonomy" id="408172"/>
    <lineage>
        <taxon>unclassified sequences</taxon>
        <taxon>metagenomes</taxon>
        <taxon>ecological metagenomes</taxon>
    </lineage>
</organism>
<dbReference type="AlphaFoldDB" id="A0A382MG96"/>
<protein>
    <recommendedName>
        <fullName evidence="2">Glycosyltransferase subfamily 4-like N-terminal domain-containing protein</fullName>
    </recommendedName>
</protein>
<gene>
    <name evidence="1" type="ORF">METZ01_LOCUS300610</name>
</gene>
<feature type="non-terminal residue" evidence="1">
    <location>
        <position position="98"/>
    </location>
</feature>
<reference evidence="1" key="1">
    <citation type="submission" date="2018-05" db="EMBL/GenBank/DDBJ databases">
        <authorList>
            <person name="Lanie J.A."/>
            <person name="Ng W.-L."/>
            <person name="Kazmierczak K.M."/>
            <person name="Andrzejewski T.M."/>
            <person name="Davidsen T.M."/>
            <person name="Wayne K.J."/>
            <person name="Tettelin H."/>
            <person name="Glass J.I."/>
            <person name="Rusch D."/>
            <person name="Podicherti R."/>
            <person name="Tsui H.-C.T."/>
            <person name="Winkler M.E."/>
        </authorList>
    </citation>
    <scope>NUCLEOTIDE SEQUENCE</scope>
</reference>
<evidence type="ECO:0008006" key="2">
    <source>
        <dbReference type="Google" id="ProtNLM"/>
    </source>
</evidence>
<dbReference type="EMBL" id="UINC01093376">
    <property type="protein sequence ID" value="SVC47756.1"/>
    <property type="molecule type" value="Genomic_DNA"/>
</dbReference>
<name>A0A382MG96_9ZZZZ</name>
<sequence>MASRPIHTVFFLPNASSYLDRIHMLNEVSELTGKVTLVLGRNDVPYDFPKSDALKFVDAKFVRGWRPLNLWRAAKTLSNVGPVDVIHDTFGNFFTPFL</sequence>
<accession>A0A382MG96</accession>